<keyword evidence="2" id="KW-1185">Reference proteome</keyword>
<proteinExistence type="predicted"/>
<organism evidence="1 2">
    <name type="scientific">Cinara cedri</name>
    <dbReference type="NCBI Taxonomy" id="506608"/>
    <lineage>
        <taxon>Eukaryota</taxon>
        <taxon>Metazoa</taxon>
        <taxon>Ecdysozoa</taxon>
        <taxon>Arthropoda</taxon>
        <taxon>Hexapoda</taxon>
        <taxon>Insecta</taxon>
        <taxon>Pterygota</taxon>
        <taxon>Neoptera</taxon>
        <taxon>Paraneoptera</taxon>
        <taxon>Hemiptera</taxon>
        <taxon>Sternorrhyncha</taxon>
        <taxon>Aphidomorpha</taxon>
        <taxon>Aphidoidea</taxon>
        <taxon>Aphididae</taxon>
        <taxon>Lachninae</taxon>
        <taxon>Cinara</taxon>
    </lineage>
</organism>
<dbReference type="Proteomes" id="UP000325440">
    <property type="component" value="Unassembled WGS sequence"/>
</dbReference>
<sequence length="112" mass="12658">MKASMNSMFNRGTGDRSVGNRHYRNLACNENNIIETLPHIRVSCPKTELLRNNAHNKVRTTLADLFRAKNFEVHEEVHCVAHKEGATQNKRVDIIVGTEGTDEASSWTPRTV</sequence>
<accession>A0A5E4MXZ2</accession>
<dbReference type="AlphaFoldDB" id="A0A5E4MXZ2"/>
<name>A0A5E4MXZ2_9HEMI</name>
<evidence type="ECO:0000313" key="2">
    <source>
        <dbReference type="Proteomes" id="UP000325440"/>
    </source>
</evidence>
<gene>
    <name evidence="1" type="ORF">CINCED_3A024380</name>
</gene>
<reference evidence="1 2" key="1">
    <citation type="submission" date="2019-08" db="EMBL/GenBank/DDBJ databases">
        <authorList>
            <person name="Alioto T."/>
            <person name="Alioto T."/>
            <person name="Gomez Garrido J."/>
        </authorList>
    </citation>
    <scope>NUCLEOTIDE SEQUENCE [LARGE SCALE GENOMIC DNA]</scope>
</reference>
<dbReference type="EMBL" id="CABPRJ010001443">
    <property type="protein sequence ID" value="VVC37200.1"/>
    <property type="molecule type" value="Genomic_DNA"/>
</dbReference>
<evidence type="ECO:0000313" key="1">
    <source>
        <dbReference type="EMBL" id="VVC37200.1"/>
    </source>
</evidence>
<dbReference type="OrthoDB" id="10451449at2759"/>
<protein>
    <submittedName>
        <fullName evidence="1">Uncharacterized protein</fullName>
    </submittedName>
</protein>